<dbReference type="PROSITE" id="PS50995">
    <property type="entry name" value="HTH_MARR_2"/>
    <property type="match status" value="1"/>
</dbReference>
<dbReference type="PANTHER" id="PTHR33164">
    <property type="entry name" value="TRANSCRIPTIONAL REGULATOR, MARR FAMILY"/>
    <property type="match status" value="1"/>
</dbReference>
<dbReference type="InterPro" id="IPR036388">
    <property type="entry name" value="WH-like_DNA-bd_sf"/>
</dbReference>
<dbReference type="AlphaFoldDB" id="A0A545TNZ8"/>
<sequence>MKHTFDRSGESAAAIVVLGYAPGLSVEILRQVLDLSHPGTVRLIDRLEEDGLVERRKAADGRADGRAVALHLTPKGGRLRRQLMDRRLDMLEAALKGLTADERSVLGDLLAKVLTNLPETEMAKHRICRLCAVRTCCNCPIPGRAI</sequence>
<dbReference type="Pfam" id="PF12802">
    <property type="entry name" value="MarR_2"/>
    <property type="match status" value="1"/>
</dbReference>
<comment type="caution">
    <text evidence="2">The sequence shown here is derived from an EMBL/GenBank/DDBJ whole genome shotgun (WGS) entry which is preliminary data.</text>
</comment>
<accession>A0A545TNZ8</accession>
<dbReference type="OrthoDB" id="32523at2"/>
<dbReference type="GO" id="GO:0006950">
    <property type="term" value="P:response to stress"/>
    <property type="evidence" value="ECO:0007669"/>
    <property type="project" value="TreeGrafter"/>
</dbReference>
<gene>
    <name evidence="2" type="ORF">FKG94_12950</name>
</gene>
<keyword evidence="3" id="KW-1185">Reference proteome</keyword>
<reference evidence="2 3" key="1">
    <citation type="submission" date="2019-06" db="EMBL/GenBank/DDBJ databases">
        <title>Whole genome sequence for Cellvibrionaceae sp. R142.</title>
        <authorList>
            <person name="Wang G."/>
        </authorList>
    </citation>
    <scope>NUCLEOTIDE SEQUENCE [LARGE SCALE GENOMIC DNA]</scope>
    <source>
        <strain evidence="2 3">R142</strain>
    </source>
</reference>
<dbReference type="GO" id="GO:0003700">
    <property type="term" value="F:DNA-binding transcription factor activity"/>
    <property type="evidence" value="ECO:0007669"/>
    <property type="project" value="InterPro"/>
</dbReference>
<dbReference type="InterPro" id="IPR039422">
    <property type="entry name" value="MarR/SlyA-like"/>
</dbReference>
<dbReference type="SUPFAM" id="SSF46785">
    <property type="entry name" value="Winged helix' DNA-binding domain"/>
    <property type="match status" value="1"/>
</dbReference>
<name>A0A545TNZ8_9GAMM</name>
<dbReference type="SMART" id="SM00347">
    <property type="entry name" value="HTH_MARR"/>
    <property type="match status" value="1"/>
</dbReference>
<dbReference type="InterPro" id="IPR000835">
    <property type="entry name" value="HTH_MarR-typ"/>
</dbReference>
<evidence type="ECO:0000259" key="1">
    <source>
        <dbReference type="PROSITE" id="PS50995"/>
    </source>
</evidence>
<proteinExistence type="predicted"/>
<dbReference type="PANTHER" id="PTHR33164:SF57">
    <property type="entry name" value="MARR-FAMILY TRANSCRIPTIONAL REGULATOR"/>
    <property type="match status" value="1"/>
</dbReference>
<evidence type="ECO:0000313" key="2">
    <source>
        <dbReference type="EMBL" id="TQV78947.1"/>
    </source>
</evidence>
<evidence type="ECO:0000313" key="3">
    <source>
        <dbReference type="Proteomes" id="UP000319732"/>
    </source>
</evidence>
<dbReference type="Proteomes" id="UP000319732">
    <property type="component" value="Unassembled WGS sequence"/>
</dbReference>
<dbReference type="Gene3D" id="1.10.10.10">
    <property type="entry name" value="Winged helix-like DNA-binding domain superfamily/Winged helix DNA-binding domain"/>
    <property type="match status" value="1"/>
</dbReference>
<dbReference type="PRINTS" id="PR00598">
    <property type="entry name" value="HTHMARR"/>
</dbReference>
<protein>
    <submittedName>
        <fullName evidence="2">MarR family transcriptional regulator</fullName>
    </submittedName>
</protein>
<dbReference type="InterPro" id="IPR036390">
    <property type="entry name" value="WH_DNA-bd_sf"/>
</dbReference>
<dbReference type="EMBL" id="VHSG01000012">
    <property type="protein sequence ID" value="TQV78947.1"/>
    <property type="molecule type" value="Genomic_DNA"/>
</dbReference>
<feature type="domain" description="HTH marR-type" evidence="1">
    <location>
        <begin position="1"/>
        <end position="115"/>
    </location>
</feature>
<organism evidence="2 3">
    <name type="scientific">Exilibacterium tricleocarpae</name>
    <dbReference type="NCBI Taxonomy" id="2591008"/>
    <lineage>
        <taxon>Bacteria</taxon>
        <taxon>Pseudomonadati</taxon>
        <taxon>Pseudomonadota</taxon>
        <taxon>Gammaproteobacteria</taxon>
        <taxon>Cellvibrionales</taxon>
        <taxon>Cellvibrionaceae</taxon>
        <taxon>Exilibacterium</taxon>
    </lineage>
</organism>